<dbReference type="Proteomes" id="UP000463224">
    <property type="component" value="Unassembled WGS sequence"/>
</dbReference>
<protein>
    <recommendedName>
        <fullName evidence="3">DUF1127 domain-containing protein</fullName>
    </recommendedName>
</protein>
<accession>A0A844QAW6</accession>
<evidence type="ECO:0000313" key="2">
    <source>
        <dbReference type="Proteomes" id="UP000463224"/>
    </source>
</evidence>
<reference evidence="1 2" key="1">
    <citation type="submission" date="2019-12" db="EMBL/GenBank/DDBJ databases">
        <title>Nitratireductor arenosus sp. nov., Isolated from sea sand, Jeju island, South Korea.</title>
        <authorList>
            <person name="Kim W."/>
        </authorList>
    </citation>
    <scope>NUCLEOTIDE SEQUENCE [LARGE SCALE GENOMIC DNA]</scope>
    <source>
        <strain evidence="1 2">CAU 1489</strain>
    </source>
</reference>
<dbReference type="RefSeq" id="WP_156711321.1">
    <property type="nucleotide sequence ID" value="NZ_WPHG01000001.1"/>
</dbReference>
<organism evidence="1 2">
    <name type="scientific">Nitratireductor arenosus</name>
    <dbReference type="NCBI Taxonomy" id="2682096"/>
    <lineage>
        <taxon>Bacteria</taxon>
        <taxon>Pseudomonadati</taxon>
        <taxon>Pseudomonadota</taxon>
        <taxon>Alphaproteobacteria</taxon>
        <taxon>Hyphomicrobiales</taxon>
        <taxon>Phyllobacteriaceae</taxon>
        <taxon>Nitratireductor</taxon>
    </lineage>
</organism>
<proteinExistence type="predicted"/>
<comment type="caution">
    <text evidence="1">The sequence shown here is derived from an EMBL/GenBank/DDBJ whole genome shotgun (WGS) entry which is preliminary data.</text>
</comment>
<evidence type="ECO:0008006" key="3">
    <source>
        <dbReference type="Google" id="ProtNLM"/>
    </source>
</evidence>
<dbReference type="EMBL" id="WPHG01000001">
    <property type="protein sequence ID" value="MVA96375.1"/>
    <property type="molecule type" value="Genomic_DNA"/>
</dbReference>
<keyword evidence="2" id="KW-1185">Reference proteome</keyword>
<evidence type="ECO:0000313" key="1">
    <source>
        <dbReference type="EMBL" id="MVA96375.1"/>
    </source>
</evidence>
<sequence length="63" mass="7319">MSISNALVHRVGHYANRWRAMRDRARTTRLIAALPQHIRKDIGWLDIPLADFIRHDGDGPSRF</sequence>
<name>A0A844QAW6_9HYPH</name>
<dbReference type="AlphaFoldDB" id="A0A844QAW6"/>
<gene>
    <name evidence="1" type="ORF">GN330_03840</name>
</gene>